<organism evidence="2 3">
    <name type="scientific">Mycetomoellerius zeteki</name>
    <dbReference type="NCBI Taxonomy" id="64791"/>
    <lineage>
        <taxon>Eukaryota</taxon>
        <taxon>Metazoa</taxon>
        <taxon>Ecdysozoa</taxon>
        <taxon>Arthropoda</taxon>
        <taxon>Hexapoda</taxon>
        <taxon>Insecta</taxon>
        <taxon>Pterygota</taxon>
        <taxon>Neoptera</taxon>
        <taxon>Endopterygota</taxon>
        <taxon>Hymenoptera</taxon>
        <taxon>Apocrita</taxon>
        <taxon>Aculeata</taxon>
        <taxon>Formicoidea</taxon>
        <taxon>Formicidae</taxon>
        <taxon>Myrmicinae</taxon>
        <taxon>Mycetomoellerius</taxon>
    </lineage>
</organism>
<dbReference type="EMBL" id="KQ982450">
    <property type="protein sequence ID" value="KYQ56207.1"/>
    <property type="molecule type" value="Genomic_DNA"/>
</dbReference>
<sequence length="138" mass="15722">WFVLSYVPSMSEKFFTIIKNINVKLSFFSFNKLNSSLKFRTRVSARPVTISINSNRDGIESVRIGSLPLSIGRKGRPRGTHGRALLTYRLPPISHTRNIANRNGRASARKAASLSRRGVARNSALHRDRNDRDKPRYR</sequence>
<feature type="compositionally biased region" description="Low complexity" evidence="1">
    <location>
        <begin position="105"/>
        <end position="117"/>
    </location>
</feature>
<proteinExistence type="predicted"/>
<dbReference type="Proteomes" id="UP000075809">
    <property type="component" value="Unassembled WGS sequence"/>
</dbReference>
<reference evidence="2 3" key="1">
    <citation type="submission" date="2015-09" db="EMBL/GenBank/DDBJ databases">
        <title>Trachymyrmex zeteki WGS genome.</title>
        <authorList>
            <person name="Nygaard S."/>
            <person name="Hu H."/>
            <person name="Boomsma J."/>
            <person name="Zhang G."/>
        </authorList>
    </citation>
    <scope>NUCLEOTIDE SEQUENCE [LARGE SCALE GENOMIC DNA]</scope>
    <source>
        <strain evidence="2">Tzet28-1</strain>
        <tissue evidence="2">Whole body</tissue>
    </source>
</reference>
<feature type="region of interest" description="Disordered" evidence="1">
    <location>
        <begin position="96"/>
        <end position="138"/>
    </location>
</feature>
<dbReference type="AlphaFoldDB" id="A0A151X757"/>
<keyword evidence="3" id="KW-1185">Reference proteome</keyword>
<feature type="compositionally biased region" description="Basic and acidic residues" evidence="1">
    <location>
        <begin position="125"/>
        <end position="138"/>
    </location>
</feature>
<name>A0A151X757_9HYME</name>
<evidence type="ECO:0000256" key="1">
    <source>
        <dbReference type="SAM" id="MobiDB-lite"/>
    </source>
</evidence>
<evidence type="ECO:0000313" key="2">
    <source>
        <dbReference type="EMBL" id="KYQ56207.1"/>
    </source>
</evidence>
<gene>
    <name evidence="2" type="ORF">ALC60_04821</name>
</gene>
<accession>A0A151X757</accession>
<protein>
    <submittedName>
        <fullName evidence="2">Uncharacterized protein</fullName>
    </submittedName>
</protein>
<feature type="non-terminal residue" evidence="2">
    <location>
        <position position="1"/>
    </location>
</feature>
<evidence type="ECO:0000313" key="3">
    <source>
        <dbReference type="Proteomes" id="UP000075809"/>
    </source>
</evidence>